<sequence>MPSAPPLYLTEDTLPPYNRLVIDNSQHNAMENSALLNGRLSKKEAKEKAKNCLEQANKTIKKCFKYEQQINQYSYDEQWWNEFSQGGFIKRWIGNKVSQNKRKAKGGKAALLQATLTRADQYLMEMERYIILAETLGSRKQSTRLRKKQTKLKGQMSAITPIPFPSSG</sequence>
<protein>
    <submittedName>
        <fullName evidence="1">Uncharacterized protein</fullName>
    </submittedName>
</protein>
<dbReference type="Proteomes" id="UP000270927">
    <property type="component" value="Unassembled WGS sequence"/>
</dbReference>
<evidence type="ECO:0000313" key="1">
    <source>
        <dbReference type="EMBL" id="ROT47234.1"/>
    </source>
</evidence>
<accession>A0A3N2QBQ7</accession>
<name>A0A3N2QBQ7_9BACT</name>
<organism evidence="1 2">
    <name type="scientific">Candidatus Cardinium hertigii</name>
    <dbReference type="NCBI Taxonomy" id="247481"/>
    <lineage>
        <taxon>Bacteria</taxon>
        <taxon>Pseudomonadati</taxon>
        <taxon>Bacteroidota</taxon>
        <taxon>Cytophagia</taxon>
        <taxon>Cytophagales</taxon>
        <taxon>Amoebophilaceae</taxon>
        <taxon>Candidatus Cardinium</taxon>
    </lineage>
</organism>
<evidence type="ECO:0000313" key="2">
    <source>
        <dbReference type="Proteomes" id="UP000270927"/>
    </source>
</evidence>
<dbReference type="RefSeq" id="WP_123663148.1">
    <property type="nucleotide sequence ID" value="NZ_RARA01000025.1"/>
</dbReference>
<reference evidence="1 2" key="1">
    <citation type="submission" date="2018-09" db="EMBL/GenBank/DDBJ databases">
        <title>Comparative Genomics of Wolbachia-Cardinium Dual Endosymbiosis in a Plant-Parasitic Nematode.</title>
        <authorList>
            <person name="Brown A.M.V."/>
            <person name="Wasala S.K."/>
            <person name="Howe D.K."/>
            <person name="Peetz A.B."/>
            <person name="Zasada I.A."/>
            <person name="Denver D.R."/>
        </authorList>
    </citation>
    <scope>NUCLEOTIDE SEQUENCE [LARGE SCALE GENOMIC DNA]</scope>
    <source>
        <strain evidence="1 2">Pp_1</strain>
    </source>
</reference>
<keyword evidence="2" id="KW-1185">Reference proteome</keyword>
<proteinExistence type="predicted"/>
<gene>
    <name evidence="1" type="ORF">EDM02_03705</name>
</gene>
<dbReference type="EMBL" id="RARA01000025">
    <property type="protein sequence ID" value="ROT47234.1"/>
    <property type="molecule type" value="Genomic_DNA"/>
</dbReference>
<dbReference type="AlphaFoldDB" id="A0A3N2QBQ7"/>
<comment type="caution">
    <text evidence="1">The sequence shown here is derived from an EMBL/GenBank/DDBJ whole genome shotgun (WGS) entry which is preliminary data.</text>
</comment>